<keyword evidence="2" id="KW-1185">Reference proteome</keyword>
<dbReference type="Gene3D" id="1.20.120.330">
    <property type="entry name" value="Nucleotidyltransferases domain 2"/>
    <property type="match status" value="1"/>
</dbReference>
<dbReference type="SUPFAM" id="SSF81631">
    <property type="entry name" value="PAP/OAS1 substrate-binding domain"/>
    <property type="match status" value="1"/>
</dbReference>
<keyword evidence="1" id="KW-0808">Transferase</keyword>
<dbReference type="InterPro" id="IPR007530">
    <property type="entry name" value="Aminoglycoside_adenylylTfrase"/>
</dbReference>
<dbReference type="SUPFAM" id="SSF81301">
    <property type="entry name" value="Nucleotidyltransferase"/>
    <property type="match status" value="1"/>
</dbReference>
<evidence type="ECO:0000313" key="1">
    <source>
        <dbReference type="EMBL" id="MDQ0359482.1"/>
    </source>
</evidence>
<dbReference type="EMBL" id="JAUSUR010000001">
    <property type="protein sequence ID" value="MDQ0359482.1"/>
    <property type="molecule type" value="Genomic_DNA"/>
</dbReference>
<gene>
    <name evidence="1" type="ORF">J2S15_000213</name>
</gene>
<dbReference type="RefSeq" id="WP_307404625.1">
    <property type="nucleotide sequence ID" value="NZ_JAUSUR010000001.1"/>
</dbReference>
<dbReference type="GO" id="GO:0016779">
    <property type="term" value="F:nucleotidyltransferase activity"/>
    <property type="evidence" value="ECO:0007669"/>
    <property type="project" value="UniProtKB-KW"/>
</dbReference>
<comment type="caution">
    <text evidence="1">The sequence shown here is derived from an EMBL/GenBank/DDBJ whole genome shotgun (WGS) entry which is preliminary data.</text>
</comment>
<organism evidence="1 2">
    <name type="scientific">Breznakia pachnodae</name>
    <dbReference type="NCBI Taxonomy" id="265178"/>
    <lineage>
        <taxon>Bacteria</taxon>
        <taxon>Bacillati</taxon>
        <taxon>Bacillota</taxon>
        <taxon>Erysipelotrichia</taxon>
        <taxon>Erysipelotrichales</taxon>
        <taxon>Erysipelotrichaceae</taxon>
        <taxon>Breznakia</taxon>
    </lineage>
</organism>
<protein>
    <submittedName>
        <fullName evidence="1">Aminoglycoside 6-adenylyltransferase</fullName>
        <ecNumber evidence="1">2.7.7.-</ecNumber>
    </submittedName>
</protein>
<evidence type="ECO:0000313" key="2">
    <source>
        <dbReference type="Proteomes" id="UP001230220"/>
    </source>
</evidence>
<keyword evidence="1" id="KW-0548">Nucleotidyltransferase</keyword>
<proteinExistence type="predicted"/>
<dbReference type="InterPro" id="IPR043519">
    <property type="entry name" value="NT_sf"/>
</dbReference>
<dbReference type="Proteomes" id="UP001230220">
    <property type="component" value="Unassembled WGS sequence"/>
</dbReference>
<accession>A0ABU0DXX9</accession>
<dbReference type="EC" id="2.7.7.-" evidence="1"/>
<name>A0ABU0DXX9_9FIRM</name>
<dbReference type="Pfam" id="PF04439">
    <property type="entry name" value="Adenyl_transf"/>
    <property type="match status" value="1"/>
</dbReference>
<dbReference type="Gene3D" id="3.30.460.10">
    <property type="entry name" value="Beta Polymerase, domain 2"/>
    <property type="match status" value="1"/>
</dbReference>
<sequence length="288" mass="33835">MRNEKEMLALLVKVAKEDTRIIGAYMNGSRTNPTIKKDIFQDYDVVYVVEDTTPFIEDKEWINIFGERLYLSYPETNIFVPSDPVNCYGWLIQLSDGNRIDLHVETLEYTLKHGASDSLYQLLYDETGKLPKSVISNDQNYWVKKPTQEAFECTYMEFWWCLNNITKGLWREEVVYVQDQFVFLRTELFRMLSWYFGLHTDFKKSAGKSGKLMSASVPQEYDRYINTFSSCDLKALWNAVITMTDLFDDLTDAINNVFDFKYDKNHAINSRAFLMHVKELAKDAKEIY</sequence>
<reference evidence="1 2" key="1">
    <citation type="submission" date="2023-07" db="EMBL/GenBank/DDBJ databases">
        <title>Genomic Encyclopedia of Type Strains, Phase IV (KMG-IV): sequencing the most valuable type-strain genomes for metagenomic binning, comparative biology and taxonomic classification.</title>
        <authorList>
            <person name="Goeker M."/>
        </authorList>
    </citation>
    <scope>NUCLEOTIDE SEQUENCE [LARGE SCALE GENOMIC DNA]</scope>
    <source>
        <strain evidence="1 2">DSM 16784</strain>
    </source>
</reference>